<organism evidence="2 3">
    <name type="scientific">Desulfobacula phenolica</name>
    <dbReference type="NCBI Taxonomy" id="90732"/>
    <lineage>
        <taxon>Bacteria</taxon>
        <taxon>Pseudomonadati</taxon>
        <taxon>Thermodesulfobacteriota</taxon>
        <taxon>Desulfobacteria</taxon>
        <taxon>Desulfobacterales</taxon>
        <taxon>Desulfobacteraceae</taxon>
        <taxon>Desulfobacula</taxon>
    </lineage>
</organism>
<dbReference type="SUPFAM" id="SSF101498">
    <property type="entry name" value="Anti-sigma factor FlgM"/>
    <property type="match status" value="1"/>
</dbReference>
<reference evidence="3" key="1">
    <citation type="submission" date="2016-10" db="EMBL/GenBank/DDBJ databases">
        <authorList>
            <person name="Varghese N."/>
            <person name="Submissions S."/>
        </authorList>
    </citation>
    <scope>NUCLEOTIDE SEQUENCE [LARGE SCALE GENOMIC DNA]</scope>
    <source>
        <strain evidence="3">DSM 3384</strain>
    </source>
</reference>
<proteinExistence type="predicted"/>
<keyword evidence="3" id="KW-1185">Reference proteome</keyword>
<dbReference type="InterPro" id="IPR035890">
    <property type="entry name" value="Anti-sigma-28_factor_FlgM_sf"/>
</dbReference>
<dbReference type="InterPro" id="IPR031316">
    <property type="entry name" value="FlgM_C"/>
</dbReference>
<evidence type="ECO:0000259" key="1">
    <source>
        <dbReference type="Pfam" id="PF04316"/>
    </source>
</evidence>
<evidence type="ECO:0000313" key="2">
    <source>
        <dbReference type="EMBL" id="SDT83830.1"/>
    </source>
</evidence>
<dbReference type="AlphaFoldDB" id="A0A1H2DLN9"/>
<accession>A0A1H2DLN9</accession>
<dbReference type="Proteomes" id="UP000199608">
    <property type="component" value="Unassembled WGS sequence"/>
</dbReference>
<sequence>MKILNSTPGYINKMYSNKTDKNIKTQKNDDVDANKNIDRINFSDRTKNLQKMSKAMETDPADRKKYVSDIKQKFETNQYTINAETIAEKMAGSLLNELS</sequence>
<protein>
    <submittedName>
        <fullName evidence="2">Anti-sigma-28 factor, FlgM family</fullName>
    </submittedName>
</protein>
<dbReference type="EMBL" id="FNLL01000001">
    <property type="protein sequence ID" value="SDT83830.1"/>
    <property type="molecule type" value="Genomic_DNA"/>
</dbReference>
<dbReference type="RefSeq" id="WP_092229325.1">
    <property type="nucleotide sequence ID" value="NZ_FNLL01000001.1"/>
</dbReference>
<gene>
    <name evidence="2" type="ORF">SAMN04487931_10132</name>
</gene>
<name>A0A1H2DLN9_9BACT</name>
<evidence type="ECO:0000313" key="3">
    <source>
        <dbReference type="Proteomes" id="UP000199608"/>
    </source>
</evidence>
<feature type="domain" description="Anti-sigma-28 factor FlgM C-terminal" evidence="1">
    <location>
        <begin position="38"/>
        <end position="91"/>
    </location>
</feature>
<dbReference type="Pfam" id="PF04316">
    <property type="entry name" value="FlgM"/>
    <property type="match status" value="1"/>
</dbReference>